<keyword evidence="2" id="KW-1185">Reference proteome</keyword>
<evidence type="ECO:0000313" key="1">
    <source>
        <dbReference type="EMBL" id="QUS39916.1"/>
    </source>
</evidence>
<dbReference type="EMBL" id="CP036498">
    <property type="protein sequence ID" value="QUS39916.1"/>
    <property type="molecule type" value="Genomic_DNA"/>
</dbReference>
<organism evidence="1 2">
    <name type="scientific">Tardiphaga alba</name>
    <dbReference type="NCBI Taxonomy" id="340268"/>
    <lineage>
        <taxon>Bacteria</taxon>
        <taxon>Pseudomonadati</taxon>
        <taxon>Pseudomonadota</taxon>
        <taxon>Alphaproteobacteria</taxon>
        <taxon>Hyphomicrobiales</taxon>
        <taxon>Nitrobacteraceae</taxon>
        <taxon>Tardiphaga</taxon>
    </lineage>
</organism>
<accession>A0ABX8A842</accession>
<protein>
    <submittedName>
        <fullName evidence="1">Uncharacterized protein</fullName>
    </submittedName>
</protein>
<gene>
    <name evidence="1" type="ORF">RPMA_14540</name>
</gene>
<evidence type="ECO:0000313" key="2">
    <source>
        <dbReference type="Proteomes" id="UP000682843"/>
    </source>
</evidence>
<sequence>MASWKEERDRLVAQTLAFVQQVTAAHPAAAQKLGLHSARDPLTPEPDAELIDVATPGASSASPAEIDEVTVQDLATGQPNEIPAAQTILASLTGHASIYTSASERTDIGKRVAAFKARQAQLQHERGAYYDHMQARIRASLRNESDPERL</sequence>
<name>A0ABX8A842_9BRAD</name>
<dbReference type="Proteomes" id="UP000682843">
    <property type="component" value="Chromosome"/>
</dbReference>
<dbReference type="RefSeq" id="WP_211908023.1">
    <property type="nucleotide sequence ID" value="NZ_CP036498.1"/>
</dbReference>
<reference evidence="1 2" key="1">
    <citation type="submission" date="2019-02" db="EMBL/GenBank/DDBJ databases">
        <title>Emended description of the genus Rhodopseudomonas and description of Rhodopseudomonas albus sp. nov., a non-phototrophic, heavy-metal-tolerant bacterium isolated from garden soil.</title>
        <authorList>
            <person name="Bao Z."/>
            <person name="Cao W.W."/>
            <person name="Sato Y."/>
            <person name="Nishizawa T."/>
            <person name="Zhao J."/>
            <person name="Guo Y."/>
            <person name="Ohta H."/>
        </authorList>
    </citation>
    <scope>NUCLEOTIDE SEQUENCE [LARGE SCALE GENOMIC DNA]</scope>
    <source>
        <strain evidence="1 2">SK50-23</strain>
    </source>
</reference>
<proteinExistence type="predicted"/>